<sequence length="160" mass="18427">MDMNSADVDFPVSTSFDGGTDADREQLLFLHHEYLRANDDLDYELLTTVWDDNPENRHYNTNGHTYEGLPDWENIWNFYRPQFKLLGPYSPGRVRIVVRGDMACVSADYVSRHKEWIGHGSEHNPSFYRATQVAVRDAGGWKVVHAHFSTQDIGVRPDRG</sequence>
<name>A0A919RBG1_9ACTN</name>
<organism evidence="2 3">
    <name type="scientific">Sinosporangium siamense</name>
    <dbReference type="NCBI Taxonomy" id="1367973"/>
    <lineage>
        <taxon>Bacteria</taxon>
        <taxon>Bacillati</taxon>
        <taxon>Actinomycetota</taxon>
        <taxon>Actinomycetes</taxon>
        <taxon>Streptosporangiales</taxon>
        <taxon>Streptosporangiaceae</taxon>
        <taxon>Sinosporangium</taxon>
    </lineage>
</organism>
<dbReference type="Proteomes" id="UP000606172">
    <property type="component" value="Unassembled WGS sequence"/>
</dbReference>
<dbReference type="Pfam" id="PF13474">
    <property type="entry name" value="SnoaL_3"/>
    <property type="match status" value="1"/>
</dbReference>
<feature type="domain" description="SnoaL-like" evidence="1">
    <location>
        <begin position="33"/>
        <end position="150"/>
    </location>
</feature>
<gene>
    <name evidence="2" type="ORF">Ssi02_08240</name>
</gene>
<dbReference type="EMBL" id="BOOW01000006">
    <property type="protein sequence ID" value="GII90593.1"/>
    <property type="molecule type" value="Genomic_DNA"/>
</dbReference>
<evidence type="ECO:0000313" key="2">
    <source>
        <dbReference type="EMBL" id="GII90593.1"/>
    </source>
</evidence>
<reference evidence="2" key="1">
    <citation type="submission" date="2021-01" db="EMBL/GenBank/DDBJ databases">
        <title>Whole genome shotgun sequence of Sinosporangium siamense NBRC 109515.</title>
        <authorList>
            <person name="Komaki H."/>
            <person name="Tamura T."/>
        </authorList>
    </citation>
    <scope>NUCLEOTIDE SEQUENCE</scope>
    <source>
        <strain evidence="2">NBRC 109515</strain>
    </source>
</reference>
<proteinExistence type="predicted"/>
<dbReference type="Gene3D" id="3.10.450.50">
    <property type="match status" value="1"/>
</dbReference>
<comment type="caution">
    <text evidence="2">The sequence shown here is derived from an EMBL/GenBank/DDBJ whole genome shotgun (WGS) entry which is preliminary data.</text>
</comment>
<keyword evidence="3" id="KW-1185">Reference proteome</keyword>
<dbReference type="AlphaFoldDB" id="A0A919RBG1"/>
<accession>A0A919RBG1</accession>
<evidence type="ECO:0000259" key="1">
    <source>
        <dbReference type="Pfam" id="PF13474"/>
    </source>
</evidence>
<protein>
    <recommendedName>
        <fullName evidence="1">SnoaL-like domain-containing protein</fullName>
    </recommendedName>
</protein>
<dbReference type="SUPFAM" id="SSF54427">
    <property type="entry name" value="NTF2-like"/>
    <property type="match status" value="1"/>
</dbReference>
<dbReference type="InterPro" id="IPR032710">
    <property type="entry name" value="NTF2-like_dom_sf"/>
</dbReference>
<dbReference type="InterPro" id="IPR037401">
    <property type="entry name" value="SnoaL-like"/>
</dbReference>
<evidence type="ECO:0000313" key="3">
    <source>
        <dbReference type="Proteomes" id="UP000606172"/>
    </source>
</evidence>